<dbReference type="CDD" id="cd17338">
    <property type="entry name" value="MFS_unc93_like"/>
    <property type="match status" value="1"/>
</dbReference>
<evidence type="ECO:0000313" key="8">
    <source>
        <dbReference type="EMBL" id="GAQ79101.1"/>
    </source>
</evidence>
<evidence type="ECO:0000313" key="9">
    <source>
        <dbReference type="Proteomes" id="UP000054558"/>
    </source>
</evidence>
<feature type="transmembrane region" description="Helical" evidence="7">
    <location>
        <begin position="57"/>
        <end position="74"/>
    </location>
</feature>
<feature type="transmembrane region" description="Helical" evidence="7">
    <location>
        <begin position="313"/>
        <end position="335"/>
    </location>
</feature>
<dbReference type="PANTHER" id="PTHR19444">
    <property type="entry name" value="UNC-93 RELATED"/>
    <property type="match status" value="1"/>
</dbReference>
<dbReference type="EMBL" id="DF236973">
    <property type="protein sequence ID" value="GAQ79101.1"/>
    <property type="molecule type" value="Genomic_DNA"/>
</dbReference>
<dbReference type="OrthoDB" id="78663at2759"/>
<organism evidence="8 9">
    <name type="scientific">Klebsormidium nitens</name>
    <name type="common">Green alga</name>
    <name type="synonym">Ulothrix nitens</name>
    <dbReference type="NCBI Taxonomy" id="105231"/>
    <lineage>
        <taxon>Eukaryota</taxon>
        <taxon>Viridiplantae</taxon>
        <taxon>Streptophyta</taxon>
        <taxon>Klebsormidiophyceae</taxon>
        <taxon>Klebsormidiales</taxon>
        <taxon>Klebsormidiaceae</taxon>
        <taxon>Klebsormidium</taxon>
    </lineage>
</organism>
<dbReference type="AlphaFoldDB" id="A0A1Y1HQ40"/>
<evidence type="ECO:0000256" key="4">
    <source>
        <dbReference type="ARBA" id="ARBA00022989"/>
    </source>
</evidence>
<dbReference type="Gene3D" id="1.20.1250.20">
    <property type="entry name" value="MFS general substrate transporter like domains"/>
    <property type="match status" value="1"/>
</dbReference>
<feature type="transmembrane region" description="Helical" evidence="7">
    <location>
        <begin position="145"/>
        <end position="167"/>
    </location>
</feature>
<gene>
    <name evidence="8" type="ORF">KFL_000240320</name>
</gene>
<keyword evidence="5 7" id="KW-0472">Membrane</keyword>
<feature type="region of interest" description="Disordered" evidence="6">
    <location>
        <begin position="1"/>
        <end position="47"/>
    </location>
</feature>
<evidence type="ECO:0000256" key="7">
    <source>
        <dbReference type="SAM" id="Phobius"/>
    </source>
</evidence>
<feature type="transmembrane region" description="Helical" evidence="7">
    <location>
        <begin position="228"/>
        <end position="247"/>
    </location>
</feature>
<dbReference type="STRING" id="105231.A0A1Y1HQ40"/>
<dbReference type="InterPro" id="IPR044771">
    <property type="entry name" value="UN933_plant"/>
</dbReference>
<feature type="transmembrane region" description="Helical" evidence="7">
    <location>
        <begin position="188"/>
        <end position="208"/>
    </location>
</feature>
<dbReference type="Proteomes" id="UP000054558">
    <property type="component" value="Unassembled WGS sequence"/>
</dbReference>
<comment type="similarity">
    <text evidence="2">Belongs to the unc-93 family.</text>
</comment>
<evidence type="ECO:0000256" key="2">
    <source>
        <dbReference type="ARBA" id="ARBA00009172"/>
    </source>
</evidence>
<dbReference type="SUPFAM" id="SSF103473">
    <property type="entry name" value="MFS general substrate transporter"/>
    <property type="match status" value="1"/>
</dbReference>
<dbReference type="PANTHER" id="PTHR19444:SF13">
    <property type="entry name" value="PROTEIN UNC-93 HOMOLOG A"/>
    <property type="match status" value="1"/>
</dbReference>
<sequence length="470" mass="49721">MDPASGADTARLLEEQDSESNAHLTSSDGVQSSRETNEGAPLRSPADKQWSPYKRDLHMLSFSFLLVFSAFGATQNLESSLNTDQGLGPISMGVLYCFLTVCSFLAPLFVHWLGAKNALLLGLTGYWAFVAANLVPTWFTLVPASAYLGFTASILWVAEGTYLTSAARAHSASCGSPEESTIGEFNGVFWAVFASNQVVGNLLALFLLRNGRSDPAHPGHVDKFATTLLFAVFLACMSVGTVAACFLRPEAKGARDLGADDPPVSIRSNLRSTMALLGDRRLLLLLALMVYSGLQQAFIWSDFTKDVVTPALGVSWVGGVMAVFGASDALASYFAGKLSSGMHSITFLVSGGAAAQLLVLIALLVKSSFGSSSTDYASLFTAAFLWGLGDAVFNTQISAILGICFPDDTASGFAQWKIWQSAATSAACFATPYLGIGTKLCILAGVLTVGMGGFLLVTLSTRRLAVPKER</sequence>
<keyword evidence="3 7" id="KW-0812">Transmembrane</keyword>
<evidence type="ECO:0000256" key="5">
    <source>
        <dbReference type="ARBA" id="ARBA00023136"/>
    </source>
</evidence>
<evidence type="ECO:0000256" key="6">
    <source>
        <dbReference type="SAM" id="MobiDB-lite"/>
    </source>
</evidence>
<comment type="subcellular location">
    <subcellularLocation>
        <location evidence="1">Membrane</location>
        <topology evidence="1">Multi-pass membrane protein</topology>
    </subcellularLocation>
</comment>
<dbReference type="Pfam" id="PF05978">
    <property type="entry name" value="UNC-93"/>
    <property type="match status" value="1"/>
</dbReference>
<dbReference type="GO" id="GO:0016020">
    <property type="term" value="C:membrane"/>
    <property type="evidence" value="ECO:0007669"/>
    <property type="project" value="UniProtKB-SubCell"/>
</dbReference>
<reference evidence="8 9" key="1">
    <citation type="journal article" date="2014" name="Nat. Commun.">
        <title>Klebsormidium flaccidum genome reveals primary factors for plant terrestrial adaptation.</title>
        <authorList>
            <person name="Hori K."/>
            <person name="Maruyama F."/>
            <person name="Fujisawa T."/>
            <person name="Togashi T."/>
            <person name="Yamamoto N."/>
            <person name="Seo M."/>
            <person name="Sato S."/>
            <person name="Yamada T."/>
            <person name="Mori H."/>
            <person name="Tajima N."/>
            <person name="Moriyama T."/>
            <person name="Ikeuchi M."/>
            <person name="Watanabe M."/>
            <person name="Wada H."/>
            <person name="Kobayashi K."/>
            <person name="Saito M."/>
            <person name="Masuda T."/>
            <person name="Sasaki-Sekimoto Y."/>
            <person name="Mashiguchi K."/>
            <person name="Awai K."/>
            <person name="Shimojima M."/>
            <person name="Masuda S."/>
            <person name="Iwai M."/>
            <person name="Nobusawa T."/>
            <person name="Narise T."/>
            <person name="Kondo S."/>
            <person name="Saito H."/>
            <person name="Sato R."/>
            <person name="Murakawa M."/>
            <person name="Ihara Y."/>
            <person name="Oshima-Yamada Y."/>
            <person name="Ohtaka K."/>
            <person name="Satoh M."/>
            <person name="Sonobe K."/>
            <person name="Ishii M."/>
            <person name="Ohtani R."/>
            <person name="Kanamori-Sato M."/>
            <person name="Honoki R."/>
            <person name="Miyazaki D."/>
            <person name="Mochizuki H."/>
            <person name="Umetsu J."/>
            <person name="Higashi K."/>
            <person name="Shibata D."/>
            <person name="Kamiya Y."/>
            <person name="Sato N."/>
            <person name="Nakamura Y."/>
            <person name="Tabata S."/>
            <person name="Ida S."/>
            <person name="Kurokawa K."/>
            <person name="Ohta H."/>
        </authorList>
    </citation>
    <scope>NUCLEOTIDE SEQUENCE [LARGE SCALE GENOMIC DNA]</scope>
    <source>
        <strain evidence="8 9">NIES-2285</strain>
    </source>
</reference>
<dbReference type="OMA" id="NTACIIA"/>
<evidence type="ECO:0000256" key="1">
    <source>
        <dbReference type="ARBA" id="ARBA00004141"/>
    </source>
</evidence>
<dbReference type="InterPro" id="IPR036259">
    <property type="entry name" value="MFS_trans_sf"/>
</dbReference>
<dbReference type="GO" id="GO:0055075">
    <property type="term" value="P:potassium ion homeostasis"/>
    <property type="evidence" value="ECO:0007669"/>
    <property type="project" value="InterPro"/>
</dbReference>
<feature type="transmembrane region" description="Helical" evidence="7">
    <location>
        <begin position="442"/>
        <end position="461"/>
    </location>
</feature>
<feature type="transmembrane region" description="Helical" evidence="7">
    <location>
        <begin position="118"/>
        <end position="139"/>
    </location>
</feature>
<dbReference type="InterPro" id="IPR051951">
    <property type="entry name" value="UNC-93_regulatory"/>
</dbReference>
<name>A0A1Y1HQ40_KLENI</name>
<evidence type="ECO:0000256" key="3">
    <source>
        <dbReference type="ARBA" id="ARBA00022692"/>
    </source>
</evidence>
<feature type="transmembrane region" description="Helical" evidence="7">
    <location>
        <begin position="86"/>
        <end position="106"/>
    </location>
</feature>
<proteinExistence type="inferred from homology"/>
<dbReference type="InterPro" id="IPR010291">
    <property type="entry name" value="Ion_channel_UNC-93"/>
</dbReference>
<keyword evidence="9" id="KW-1185">Reference proteome</keyword>
<feature type="transmembrane region" description="Helical" evidence="7">
    <location>
        <begin position="347"/>
        <end position="365"/>
    </location>
</feature>
<feature type="transmembrane region" description="Helical" evidence="7">
    <location>
        <begin position="282"/>
        <end position="301"/>
    </location>
</feature>
<feature type="compositionally biased region" description="Polar residues" evidence="6">
    <location>
        <begin position="19"/>
        <end position="34"/>
    </location>
</feature>
<accession>A0A1Y1HQ40</accession>
<keyword evidence="4 7" id="KW-1133">Transmembrane helix</keyword>
<protein>
    <submittedName>
        <fullName evidence="8">Unc-93 homolog A</fullName>
    </submittedName>
</protein>